<evidence type="ECO:0000313" key="2">
    <source>
        <dbReference type="Proteomes" id="UP001221142"/>
    </source>
</evidence>
<proteinExistence type="predicted"/>
<evidence type="ECO:0000313" key="1">
    <source>
        <dbReference type="EMBL" id="KAJ7614817.1"/>
    </source>
</evidence>
<comment type="caution">
    <text evidence="1">The sequence shown here is derived from an EMBL/GenBank/DDBJ whole genome shotgun (WGS) entry which is preliminary data.</text>
</comment>
<dbReference type="PANTHER" id="PTHR36091">
    <property type="entry name" value="ALTERED INHERITANCE OF MITOCHONDRIA PROTEIN 9, MITOCHONDRIAL"/>
    <property type="match status" value="1"/>
</dbReference>
<gene>
    <name evidence="1" type="ORF">FB45DRAFT_719545</name>
</gene>
<dbReference type="InterPro" id="IPR051035">
    <property type="entry name" value="Mito_inheritance_9"/>
</dbReference>
<evidence type="ECO:0008006" key="3">
    <source>
        <dbReference type="Google" id="ProtNLM"/>
    </source>
</evidence>
<dbReference type="Proteomes" id="UP001221142">
    <property type="component" value="Unassembled WGS sequence"/>
</dbReference>
<organism evidence="1 2">
    <name type="scientific">Roridomyces roridus</name>
    <dbReference type="NCBI Taxonomy" id="1738132"/>
    <lineage>
        <taxon>Eukaryota</taxon>
        <taxon>Fungi</taxon>
        <taxon>Dikarya</taxon>
        <taxon>Basidiomycota</taxon>
        <taxon>Agaricomycotina</taxon>
        <taxon>Agaricomycetes</taxon>
        <taxon>Agaricomycetidae</taxon>
        <taxon>Agaricales</taxon>
        <taxon>Marasmiineae</taxon>
        <taxon>Mycenaceae</taxon>
        <taxon>Roridomyces</taxon>
    </lineage>
</organism>
<dbReference type="GO" id="GO:0005739">
    <property type="term" value="C:mitochondrion"/>
    <property type="evidence" value="ECO:0007669"/>
    <property type="project" value="TreeGrafter"/>
</dbReference>
<name>A0AAD7B9V2_9AGAR</name>
<dbReference type="AlphaFoldDB" id="A0AAD7B9V2"/>
<reference evidence="1" key="1">
    <citation type="submission" date="2023-03" db="EMBL/GenBank/DDBJ databases">
        <title>Massive genome expansion in bonnet fungi (Mycena s.s.) driven by repeated elements and novel gene families across ecological guilds.</title>
        <authorList>
            <consortium name="Lawrence Berkeley National Laboratory"/>
            <person name="Harder C.B."/>
            <person name="Miyauchi S."/>
            <person name="Viragh M."/>
            <person name="Kuo A."/>
            <person name="Thoen E."/>
            <person name="Andreopoulos B."/>
            <person name="Lu D."/>
            <person name="Skrede I."/>
            <person name="Drula E."/>
            <person name="Henrissat B."/>
            <person name="Morin E."/>
            <person name="Kohler A."/>
            <person name="Barry K."/>
            <person name="LaButti K."/>
            <person name="Morin E."/>
            <person name="Salamov A."/>
            <person name="Lipzen A."/>
            <person name="Mereny Z."/>
            <person name="Hegedus B."/>
            <person name="Baldrian P."/>
            <person name="Stursova M."/>
            <person name="Weitz H."/>
            <person name="Taylor A."/>
            <person name="Grigoriev I.V."/>
            <person name="Nagy L.G."/>
            <person name="Martin F."/>
            <person name="Kauserud H."/>
        </authorList>
    </citation>
    <scope>NUCLEOTIDE SEQUENCE</scope>
    <source>
        <strain evidence="1">9284</strain>
    </source>
</reference>
<protein>
    <recommendedName>
        <fullName evidence="3">Aminoglycoside phosphotransferase domain-containing protein</fullName>
    </recommendedName>
</protein>
<keyword evidence="2" id="KW-1185">Reference proteome</keyword>
<dbReference type="EMBL" id="JARKIF010000025">
    <property type="protein sequence ID" value="KAJ7614817.1"/>
    <property type="molecule type" value="Genomic_DNA"/>
</dbReference>
<accession>A0AAD7B9V2</accession>
<feature type="non-terminal residue" evidence="1">
    <location>
        <position position="366"/>
    </location>
</feature>
<feature type="non-terminal residue" evidence="1">
    <location>
        <position position="1"/>
    </location>
</feature>
<sequence length="366" mass="42629">NIDEADIVSITRQLVQLEAKMMAMSFSAAGCLYYTKDLERVDAPRVALDDARFSVGPDSSWDMWCGRRSKLDVYRGPYKTAESYLLGGADKELEYLKQFGRPRPSLSRIYRAADGDLDKKQQPADHIANLMRYKLIAPFIIPKDPTLSRFTIHHHNLNPFNILVSRSPADSSLKIVGLVDFQHNPILPFFLHSSLPKTFSNEGDKISESMTPPTLPDGVDDLTENDARWAREHHRRRLLHYNYMKQIEEHNPAQYSLMRHKEPIPRYRELMVRTTYLPWLGDSLTLRFALSRVNLIWAELCEDEDILCPIAFEPEEAELTKWLMDIRQEMIVQEARMYGDIDCSRETWQSVDRFDDTFERAQMLRQ</sequence>
<dbReference type="PANTHER" id="PTHR36091:SF2">
    <property type="entry name" value="AMINOGLYCOSIDE PHOSPHOTRANSFERASE DOMAIN-CONTAINING PROTEIN"/>
    <property type="match status" value="1"/>
</dbReference>